<dbReference type="PANTHER" id="PTHR14136:SF17">
    <property type="entry name" value="BTB_POZ DOMAIN-CONTAINING PROTEIN KCTD9"/>
    <property type="match status" value="1"/>
</dbReference>
<feature type="region of interest" description="Disordered" evidence="1">
    <location>
        <begin position="81"/>
        <end position="110"/>
    </location>
</feature>
<proteinExistence type="predicted"/>
<gene>
    <name evidence="3" type="ORF">MNBD_GAMMA10-3247</name>
</gene>
<dbReference type="Pfam" id="PF00805">
    <property type="entry name" value="Pentapeptide"/>
    <property type="match status" value="2"/>
</dbReference>
<accession>A0A3B0XAH4</accession>
<reference evidence="3" key="1">
    <citation type="submission" date="2018-06" db="EMBL/GenBank/DDBJ databases">
        <authorList>
            <person name="Zhirakovskaya E."/>
        </authorList>
    </citation>
    <scope>NUCLEOTIDE SEQUENCE</scope>
</reference>
<dbReference type="EMBL" id="UOFJ01000172">
    <property type="protein sequence ID" value="VAW65238.1"/>
    <property type="molecule type" value="Genomic_DNA"/>
</dbReference>
<dbReference type="InterPro" id="IPR051082">
    <property type="entry name" value="Pentapeptide-BTB/POZ_domain"/>
</dbReference>
<dbReference type="SUPFAM" id="SSF141571">
    <property type="entry name" value="Pentapeptide repeat-like"/>
    <property type="match status" value="1"/>
</dbReference>
<dbReference type="PANTHER" id="PTHR14136">
    <property type="entry name" value="BTB_POZ DOMAIN-CONTAINING PROTEIN KCTD9"/>
    <property type="match status" value="1"/>
</dbReference>
<organism evidence="3">
    <name type="scientific">hydrothermal vent metagenome</name>
    <dbReference type="NCBI Taxonomy" id="652676"/>
    <lineage>
        <taxon>unclassified sequences</taxon>
        <taxon>metagenomes</taxon>
        <taxon>ecological metagenomes</taxon>
    </lineage>
</organism>
<feature type="compositionally biased region" description="Polar residues" evidence="1">
    <location>
        <begin position="87"/>
        <end position="102"/>
    </location>
</feature>
<dbReference type="AlphaFoldDB" id="A0A3B0XAH4"/>
<protein>
    <submittedName>
        <fullName evidence="3">Pentapeptide repeat family protein</fullName>
    </submittedName>
</protein>
<feature type="transmembrane region" description="Helical" evidence="2">
    <location>
        <begin position="137"/>
        <end position="156"/>
    </location>
</feature>
<dbReference type="InterPro" id="IPR001646">
    <property type="entry name" value="5peptide_repeat"/>
</dbReference>
<evidence type="ECO:0000256" key="2">
    <source>
        <dbReference type="SAM" id="Phobius"/>
    </source>
</evidence>
<name>A0A3B0XAH4_9ZZZZ</name>
<evidence type="ECO:0000256" key="1">
    <source>
        <dbReference type="SAM" id="MobiDB-lite"/>
    </source>
</evidence>
<keyword evidence="2" id="KW-0472">Membrane</keyword>
<keyword evidence="2" id="KW-1133">Transmembrane helix</keyword>
<keyword evidence="2" id="KW-0812">Transmembrane</keyword>
<sequence>MSGSNKGRWYIKLGESVQGPFPNKLIGRYLILGRITQDMLVSQDKAHWAAIKDYPAMVPEVVKEAGSPQGDRALMLARIREDERSSQKTSDSLIQGDDSFSVSPDERREKEDQIMQLHRQMRDDVLNQYSQKLHKPIIYYSIGAFLVMILAGFFIISQSGDDAQKVDCSGPAQPGINWSGCNRQGDVLRGANLEGANLRSAILRSADLSAAQLQNADLAYANLSQSILLSAQLQNTNLKGANLRQANLQGADLTSADLSYAELVGSQLQGAILKQTIFDHAIWVNGETCLSGSVGACLIARP</sequence>
<dbReference type="Gene3D" id="2.160.20.80">
    <property type="entry name" value="E3 ubiquitin-protein ligase SopA"/>
    <property type="match status" value="1"/>
</dbReference>
<evidence type="ECO:0000313" key="3">
    <source>
        <dbReference type="EMBL" id="VAW65238.1"/>
    </source>
</evidence>